<evidence type="ECO:0000313" key="1">
    <source>
        <dbReference type="EMBL" id="OAF59075.1"/>
    </source>
</evidence>
<organism evidence="1">
    <name type="scientific">Pseudogymnoascus destructans</name>
    <dbReference type="NCBI Taxonomy" id="655981"/>
    <lineage>
        <taxon>Eukaryota</taxon>
        <taxon>Fungi</taxon>
        <taxon>Dikarya</taxon>
        <taxon>Ascomycota</taxon>
        <taxon>Pezizomycotina</taxon>
        <taxon>Leotiomycetes</taxon>
        <taxon>Thelebolales</taxon>
        <taxon>Thelebolaceae</taxon>
        <taxon>Pseudogymnoascus</taxon>
    </lineage>
</organism>
<proteinExistence type="predicted"/>
<gene>
    <name evidence="1" type="ORF">VC83_04487</name>
</gene>
<dbReference type="RefSeq" id="XP_024324359.1">
    <property type="nucleotide sequence ID" value="XM_024468118.1"/>
</dbReference>
<dbReference type="EMBL" id="KV441394">
    <property type="protein sequence ID" value="OAF59075.1"/>
    <property type="molecule type" value="Genomic_DNA"/>
</dbReference>
<dbReference type="AlphaFoldDB" id="A0A177AAC1"/>
<dbReference type="GeneID" id="36287558"/>
<sequence>MQVDRMVPAGTALAAEGHTGAVAVVHLAGKLEEHNLDDSSEQTMERDGGVAGAELDDAAAGAEAHFRATVAVEDSHWQELAVQRTGHLVAHSHQLVQVVHCNLLHVEGIESFEIHHDRLGHPG</sequence>
<name>A0A177AAC1_9PEZI</name>
<dbReference type="Proteomes" id="UP000077154">
    <property type="component" value="Unassembled WGS sequence"/>
</dbReference>
<accession>A0A177AAC1</accession>
<reference evidence="1" key="1">
    <citation type="submission" date="2016-03" db="EMBL/GenBank/DDBJ databases">
        <title>Updated assembly of Pseudogymnoascus destructans, the fungus causing white-nose syndrome of bats.</title>
        <authorList>
            <person name="Palmer J.M."/>
            <person name="Drees K.P."/>
            <person name="Foster J.T."/>
            <person name="Lindner D.L."/>
        </authorList>
    </citation>
    <scope>NUCLEOTIDE SEQUENCE [LARGE SCALE GENOMIC DNA]</scope>
    <source>
        <strain evidence="1">20631-21</strain>
    </source>
</reference>
<protein>
    <submittedName>
        <fullName evidence="1">Uncharacterized protein</fullName>
    </submittedName>
</protein>